<proteinExistence type="predicted"/>
<evidence type="ECO:0000313" key="1">
    <source>
        <dbReference type="EMBL" id="OAE21324.1"/>
    </source>
</evidence>
<sequence length="123" mass="13551">MGGREVWEAVLVLLEWLSSKQELDSTPAIYTPSVSRLWGTVPHPQLSSASAAGGSRVGQSSKFEDSELLRRLLPLCSDQTRVGTRLRYKSTLRAFTYIVGSGITIPTPTRARLSALLRNSYNL</sequence>
<name>A0A176VK71_MARPO</name>
<organism evidence="1 2">
    <name type="scientific">Marchantia polymorpha subsp. ruderalis</name>
    <dbReference type="NCBI Taxonomy" id="1480154"/>
    <lineage>
        <taxon>Eukaryota</taxon>
        <taxon>Viridiplantae</taxon>
        <taxon>Streptophyta</taxon>
        <taxon>Embryophyta</taxon>
        <taxon>Marchantiophyta</taxon>
        <taxon>Marchantiopsida</taxon>
        <taxon>Marchantiidae</taxon>
        <taxon>Marchantiales</taxon>
        <taxon>Marchantiaceae</taxon>
        <taxon>Marchantia</taxon>
    </lineage>
</organism>
<protein>
    <submittedName>
        <fullName evidence="1">Uncharacterized protein</fullName>
    </submittedName>
</protein>
<keyword evidence="2" id="KW-1185">Reference proteome</keyword>
<reference evidence="1" key="1">
    <citation type="submission" date="2016-03" db="EMBL/GenBank/DDBJ databases">
        <title>Mechanisms controlling the formation of the plant cell surface in tip-growing cells are functionally conserved among land plants.</title>
        <authorList>
            <person name="Honkanen S."/>
            <person name="Jones V.A."/>
            <person name="Morieri G."/>
            <person name="Champion C."/>
            <person name="Hetherington A.J."/>
            <person name="Kelly S."/>
            <person name="Saint-Marcoux D."/>
            <person name="Proust H."/>
            <person name="Prescott H."/>
            <person name="Dolan L."/>
        </authorList>
    </citation>
    <scope>NUCLEOTIDE SEQUENCE [LARGE SCALE GENOMIC DNA]</scope>
    <source>
        <tissue evidence="1">Whole gametophyte</tissue>
    </source>
</reference>
<comment type="caution">
    <text evidence="1">The sequence shown here is derived from an EMBL/GenBank/DDBJ whole genome shotgun (WGS) entry which is preliminary data.</text>
</comment>
<dbReference type="EMBL" id="LVLJ01003476">
    <property type="protein sequence ID" value="OAE21324.1"/>
    <property type="molecule type" value="Genomic_DNA"/>
</dbReference>
<accession>A0A176VK71</accession>
<evidence type="ECO:0000313" key="2">
    <source>
        <dbReference type="Proteomes" id="UP000077202"/>
    </source>
</evidence>
<dbReference type="AlphaFoldDB" id="A0A176VK71"/>
<dbReference type="Proteomes" id="UP000077202">
    <property type="component" value="Unassembled WGS sequence"/>
</dbReference>
<gene>
    <name evidence="1" type="ORF">AXG93_868s1630</name>
</gene>